<accession>A0ABW3GZ95</accession>
<protein>
    <submittedName>
        <fullName evidence="3">PspA/IM30 family protein</fullName>
    </submittedName>
</protein>
<dbReference type="EMBL" id="JBHTJF010000001">
    <property type="protein sequence ID" value="MFD0942234.1"/>
    <property type="molecule type" value="Genomic_DNA"/>
</dbReference>
<evidence type="ECO:0000313" key="4">
    <source>
        <dbReference type="Proteomes" id="UP001596976"/>
    </source>
</evidence>
<proteinExistence type="inferred from homology"/>
<comment type="caution">
    <text evidence="3">The sequence shown here is derived from an EMBL/GenBank/DDBJ whole genome shotgun (WGS) entry which is preliminary data.</text>
</comment>
<feature type="coiled-coil region" evidence="2">
    <location>
        <begin position="97"/>
        <end position="138"/>
    </location>
</feature>
<organism evidence="3 4">
    <name type="scientific">Savagea faecisuis</name>
    <dbReference type="NCBI Taxonomy" id="1274803"/>
    <lineage>
        <taxon>Bacteria</taxon>
        <taxon>Bacillati</taxon>
        <taxon>Bacillota</taxon>
        <taxon>Bacilli</taxon>
        <taxon>Bacillales</taxon>
        <taxon>Caryophanaceae</taxon>
        <taxon>Savagea</taxon>
    </lineage>
</organism>
<name>A0ABW3GZ95_9BACL</name>
<evidence type="ECO:0000256" key="2">
    <source>
        <dbReference type="SAM" id="Coils"/>
    </source>
</evidence>
<dbReference type="RefSeq" id="WP_381008582.1">
    <property type="nucleotide sequence ID" value="NZ_JBHTJF010000001.1"/>
</dbReference>
<keyword evidence="2" id="KW-0175">Coiled coil</keyword>
<dbReference type="Pfam" id="PF04012">
    <property type="entry name" value="PspA_IM30"/>
    <property type="match status" value="1"/>
</dbReference>
<reference evidence="4" key="1">
    <citation type="journal article" date="2019" name="Int. J. Syst. Evol. Microbiol.">
        <title>The Global Catalogue of Microorganisms (GCM) 10K type strain sequencing project: providing services to taxonomists for standard genome sequencing and annotation.</title>
        <authorList>
            <consortium name="The Broad Institute Genomics Platform"/>
            <consortium name="The Broad Institute Genome Sequencing Center for Infectious Disease"/>
            <person name="Wu L."/>
            <person name="Ma J."/>
        </authorList>
    </citation>
    <scope>NUCLEOTIDE SEQUENCE [LARGE SCALE GENOMIC DNA]</scope>
    <source>
        <strain evidence="4">CCUG 63563</strain>
    </source>
</reference>
<dbReference type="Proteomes" id="UP001596976">
    <property type="component" value="Unassembled WGS sequence"/>
</dbReference>
<keyword evidence="4" id="KW-1185">Reference proteome</keyword>
<evidence type="ECO:0000256" key="1">
    <source>
        <dbReference type="ARBA" id="ARBA00043985"/>
    </source>
</evidence>
<gene>
    <name evidence="3" type="ORF">ACFQ0V_00310</name>
</gene>
<comment type="similarity">
    <text evidence="1">Belongs to the PspA/Vipp/IM30 family.</text>
</comment>
<evidence type="ECO:0000313" key="3">
    <source>
        <dbReference type="EMBL" id="MFD0942234.1"/>
    </source>
</evidence>
<sequence length="199" mass="23623">MKALWNRLKYTVQSDLHEWLDQKEEENPIKTLNMYLEQAEEKTEVVAGLLRRQSRLVEQLEGELEQSELMLGKRTLQLEKALELQEEELILFAEAEKAQFENRTAQLVQVVEEAKKEHAHLERQYAMMQHKIEDMRLRQMQLMSRENVIHAERNIDELLRPEVETVDQMTEVFKDGPQRKQATDLEQRLEALVNYPPLS</sequence>
<dbReference type="InterPro" id="IPR007157">
    <property type="entry name" value="PspA_VIPP1"/>
</dbReference>